<dbReference type="Proteomes" id="UP001431209">
    <property type="component" value="Unassembled WGS sequence"/>
</dbReference>
<dbReference type="EMBL" id="JAOPGA020001371">
    <property type="protein sequence ID" value="KAL0487748.1"/>
    <property type="molecule type" value="Genomic_DNA"/>
</dbReference>
<comment type="caution">
    <text evidence="1">The sequence shown here is derived from an EMBL/GenBank/DDBJ whole genome shotgun (WGS) entry which is preliminary data.</text>
</comment>
<evidence type="ECO:0000313" key="2">
    <source>
        <dbReference type="Proteomes" id="UP001431209"/>
    </source>
</evidence>
<reference evidence="1 2" key="1">
    <citation type="submission" date="2024-03" db="EMBL/GenBank/DDBJ databases">
        <title>The Acrasis kona genome and developmental transcriptomes reveal deep origins of eukaryotic multicellular pathways.</title>
        <authorList>
            <person name="Sheikh S."/>
            <person name="Fu C.-J."/>
            <person name="Brown M.W."/>
            <person name="Baldauf S.L."/>
        </authorList>
    </citation>
    <scope>NUCLEOTIDE SEQUENCE [LARGE SCALE GENOMIC DNA]</scope>
    <source>
        <strain evidence="1 2">ATCC MYA-3509</strain>
    </source>
</reference>
<evidence type="ECO:0000313" key="1">
    <source>
        <dbReference type="EMBL" id="KAL0487748.1"/>
    </source>
</evidence>
<sequence length="103" mass="11626">MIQGTIELDARNVVLNTAVIAIIESQQCSQVADMLTTTPQKKRKLVVPSAPRKAKIAKMNEDVTSSVRRRLCFDDLVVDETTVPGFELNKHQENLDDVDWLKF</sequence>
<organism evidence="1 2">
    <name type="scientific">Acrasis kona</name>
    <dbReference type="NCBI Taxonomy" id="1008807"/>
    <lineage>
        <taxon>Eukaryota</taxon>
        <taxon>Discoba</taxon>
        <taxon>Heterolobosea</taxon>
        <taxon>Tetramitia</taxon>
        <taxon>Eutetramitia</taxon>
        <taxon>Acrasidae</taxon>
        <taxon>Acrasis</taxon>
    </lineage>
</organism>
<name>A0AAW2ZFH0_9EUKA</name>
<gene>
    <name evidence="1" type="ORF">AKO1_000141</name>
</gene>
<protein>
    <submittedName>
        <fullName evidence="1">SEC13</fullName>
    </submittedName>
</protein>
<accession>A0AAW2ZFH0</accession>
<keyword evidence="2" id="KW-1185">Reference proteome</keyword>
<proteinExistence type="predicted"/>
<dbReference type="AlphaFoldDB" id="A0AAW2ZFH0"/>